<dbReference type="Proteomes" id="UP000552241">
    <property type="component" value="Unassembled WGS sequence"/>
</dbReference>
<organism evidence="1 2">
    <name type="scientific">Moheibacter lacus</name>
    <dbReference type="NCBI Taxonomy" id="2745851"/>
    <lineage>
        <taxon>Bacteria</taxon>
        <taxon>Pseudomonadati</taxon>
        <taxon>Bacteroidota</taxon>
        <taxon>Flavobacteriia</taxon>
        <taxon>Flavobacteriales</taxon>
        <taxon>Weeksellaceae</taxon>
        <taxon>Moheibacter</taxon>
    </lineage>
</organism>
<gene>
    <name evidence="1" type="ORF">HU137_00925</name>
</gene>
<sequence>MDLSTYLEKGFSYADYIKKIEDQLFDLNEIGDPNGFSKYYAMNLKRIERLDKTFELSATQKSKLQSIPSNFSLLVISEGWCGDAAQSMPVVNVIMEELGVEQKIVFRDENPELMNAYLTDGAKSIPMFIGVDEQGKELFHFGPRPAGGMDLLAKHKENPEVYTADEFHKDLQVWYNQDKGESIFNELIAEIPN</sequence>
<protein>
    <submittedName>
        <fullName evidence="1">Thioredoxin family protein</fullName>
    </submittedName>
</protein>
<dbReference type="SUPFAM" id="SSF52833">
    <property type="entry name" value="Thioredoxin-like"/>
    <property type="match status" value="1"/>
</dbReference>
<dbReference type="Pfam" id="PF14595">
    <property type="entry name" value="Thioredoxin_9"/>
    <property type="match status" value="1"/>
</dbReference>
<dbReference type="AlphaFoldDB" id="A0A838ZRM8"/>
<reference evidence="1 2" key="1">
    <citation type="submission" date="2020-07" db="EMBL/GenBank/DDBJ databases">
        <title>Moheibacter lacus sp. nov., a member of the family Flavobacteriaceae isolated from freshwater lake sediment.</title>
        <authorList>
            <person name="Liu Y."/>
        </authorList>
    </citation>
    <scope>NUCLEOTIDE SEQUENCE [LARGE SCALE GENOMIC DNA]</scope>
    <source>
        <strain evidence="1 2">BDHS18</strain>
    </source>
</reference>
<proteinExistence type="predicted"/>
<evidence type="ECO:0000313" key="2">
    <source>
        <dbReference type="Proteomes" id="UP000552241"/>
    </source>
</evidence>
<dbReference type="EMBL" id="JACDZE010000001">
    <property type="protein sequence ID" value="MBA5628329.1"/>
    <property type="molecule type" value="Genomic_DNA"/>
</dbReference>
<dbReference type="Gene3D" id="3.40.30.10">
    <property type="entry name" value="Glutaredoxin"/>
    <property type="match status" value="1"/>
</dbReference>
<dbReference type="RefSeq" id="WP_182041934.1">
    <property type="nucleotide sequence ID" value="NZ_JACDZE010000001.1"/>
</dbReference>
<accession>A0A838ZRM8</accession>
<comment type="caution">
    <text evidence="1">The sequence shown here is derived from an EMBL/GenBank/DDBJ whole genome shotgun (WGS) entry which is preliminary data.</text>
</comment>
<evidence type="ECO:0000313" key="1">
    <source>
        <dbReference type="EMBL" id="MBA5628329.1"/>
    </source>
</evidence>
<name>A0A838ZRM8_9FLAO</name>
<dbReference type="InterPro" id="IPR036249">
    <property type="entry name" value="Thioredoxin-like_sf"/>
</dbReference>
<keyword evidence="2" id="KW-1185">Reference proteome</keyword>